<sequence length="650" mass="74793">MNLILILFSFLFVSYSVRNVAADVTPLDFAELGYNVLSSFDNPAKIFQSVFKFVSAMSSDGDKNEKTLNEIQNTLTGMNNKLDTITENLQSFRDEIISKLKELRMDEEITRRLDDFFKLGEIIDRYFGDFQKVSKKGRSKDDLTRFINTVRSFDSGVGVRAILIEMLNALTGDRWSSSGLKVLSDFTIVSSLVCSRGRSQQLIINNLYKALRVAELKGLAMDLFTINELMKEYPDMNSTLKNTEDDFVERSNKAVKYLKDAMSKSSRELWSCTSNNPQQGVTYEKFRSFMYKVIQSEVDMRRPGERALWFPCEGDCTRFSYDATIGCTPWSVHHDCIDYRNMCAGKTYYCGNFDSNIQICHSKDNKFVEDESRHYEYVEGDKGQIYGKKKQGGCNGKLTYNRIHTHFHQCDICVCTCVPPNPKSSYIDLRTVTSDVKENMVIVGLRLNKTDDVFHLEIQQGKLLPSGSIDPNTISWKSNPKIDDKGYYHKFSLEERTVLLDDVEFDSTFVITGVKFAFHHDLLRLDAQGHRFDYKQGKLIVGYYIWHYFEGWTRDLREYDIKDYDLPTNHLNNWFHTVPRQYVKMTISSMKSDVGQSIVPFVDIEPVTSKQPTPLSGVGLFHKSHKNESAGYLALKILSYDYTPHVKFNA</sequence>
<dbReference type="AlphaFoldDB" id="A0ABD2W111"/>
<evidence type="ECO:0000313" key="3">
    <source>
        <dbReference type="EMBL" id="KAL3386478.1"/>
    </source>
</evidence>
<organism evidence="3 4">
    <name type="scientific">Trichogramma kaykai</name>
    <dbReference type="NCBI Taxonomy" id="54128"/>
    <lineage>
        <taxon>Eukaryota</taxon>
        <taxon>Metazoa</taxon>
        <taxon>Ecdysozoa</taxon>
        <taxon>Arthropoda</taxon>
        <taxon>Hexapoda</taxon>
        <taxon>Insecta</taxon>
        <taxon>Pterygota</taxon>
        <taxon>Neoptera</taxon>
        <taxon>Endopterygota</taxon>
        <taxon>Hymenoptera</taxon>
        <taxon>Apocrita</taxon>
        <taxon>Proctotrupomorpha</taxon>
        <taxon>Chalcidoidea</taxon>
        <taxon>Trichogrammatidae</taxon>
        <taxon>Trichogramma</taxon>
    </lineage>
</organism>
<dbReference type="EMBL" id="JBJJXI010000146">
    <property type="protein sequence ID" value="KAL3386478.1"/>
    <property type="molecule type" value="Genomic_DNA"/>
</dbReference>
<feature type="chain" id="PRO_5044841858" evidence="2">
    <location>
        <begin position="23"/>
        <end position="650"/>
    </location>
</feature>
<evidence type="ECO:0000256" key="2">
    <source>
        <dbReference type="SAM" id="SignalP"/>
    </source>
</evidence>
<feature type="coiled-coil region" evidence="1">
    <location>
        <begin position="68"/>
        <end position="95"/>
    </location>
</feature>
<reference evidence="3 4" key="1">
    <citation type="journal article" date="2024" name="bioRxiv">
        <title>A reference genome for Trichogramma kaykai: A tiny desert-dwelling parasitoid wasp with competing sex-ratio distorters.</title>
        <authorList>
            <person name="Culotta J."/>
            <person name="Lindsey A.R."/>
        </authorList>
    </citation>
    <scope>NUCLEOTIDE SEQUENCE [LARGE SCALE GENOMIC DNA]</scope>
    <source>
        <strain evidence="3 4">KSX58</strain>
    </source>
</reference>
<evidence type="ECO:0000313" key="4">
    <source>
        <dbReference type="Proteomes" id="UP001627154"/>
    </source>
</evidence>
<keyword evidence="4" id="KW-1185">Reference proteome</keyword>
<feature type="signal peptide" evidence="2">
    <location>
        <begin position="1"/>
        <end position="22"/>
    </location>
</feature>
<accession>A0ABD2W111</accession>
<dbReference type="PANTHER" id="PTHR47890">
    <property type="entry name" value="LD24308P"/>
    <property type="match status" value="1"/>
</dbReference>
<name>A0ABD2W111_9HYME</name>
<dbReference type="Proteomes" id="UP001627154">
    <property type="component" value="Unassembled WGS sequence"/>
</dbReference>
<dbReference type="PANTHER" id="PTHR47890:SF1">
    <property type="entry name" value="LD24308P"/>
    <property type="match status" value="1"/>
</dbReference>
<comment type="caution">
    <text evidence="3">The sequence shown here is derived from an EMBL/GenBank/DDBJ whole genome shotgun (WGS) entry which is preliminary data.</text>
</comment>
<keyword evidence="2" id="KW-0732">Signal</keyword>
<gene>
    <name evidence="3" type="ORF">TKK_017983</name>
</gene>
<dbReference type="InterPro" id="IPR032062">
    <property type="entry name" value="DUF4803"/>
</dbReference>
<proteinExistence type="predicted"/>
<protein>
    <submittedName>
        <fullName evidence="3">Uncharacterized protein</fullName>
    </submittedName>
</protein>
<keyword evidence="1" id="KW-0175">Coiled coil</keyword>
<dbReference type="Pfam" id="PF16061">
    <property type="entry name" value="DUF4803"/>
    <property type="match status" value="1"/>
</dbReference>
<evidence type="ECO:0000256" key="1">
    <source>
        <dbReference type="SAM" id="Coils"/>
    </source>
</evidence>